<feature type="region of interest" description="Disordered" evidence="1">
    <location>
        <begin position="1"/>
        <end position="24"/>
    </location>
</feature>
<protein>
    <submittedName>
        <fullName evidence="2">Uncharacterized protein</fullName>
    </submittedName>
</protein>
<evidence type="ECO:0000313" key="2">
    <source>
        <dbReference type="EMBL" id="KAG0714546.1"/>
    </source>
</evidence>
<organism evidence="2 3">
    <name type="scientific">Chionoecetes opilio</name>
    <name type="common">Atlantic snow crab</name>
    <name type="synonym">Cancer opilio</name>
    <dbReference type="NCBI Taxonomy" id="41210"/>
    <lineage>
        <taxon>Eukaryota</taxon>
        <taxon>Metazoa</taxon>
        <taxon>Ecdysozoa</taxon>
        <taxon>Arthropoda</taxon>
        <taxon>Crustacea</taxon>
        <taxon>Multicrustacea</taxon>
        <taxon>Malacostraca</taxon>
        <taxon>Eumalacostraca</taxon>
        <taxon>Eucarida</taxon>
        <taxon>Decapoda</taxon>
        <taxon>Pleocyemata</taxon>
        <taxon>Brachyura</taxon>
        <taxon>Eubrachyura</taxon>
        <taxon>Majoidea</taxon>
        <taxon>Majidae</taxon>
        <taxon>Chionoecetes</taxon>
    </lineage>
</organism>
<reference evidence="2" key="1">
    <citation type="submission" date="2020-07" db="EMBL/GenBank/DDBJ databases">
        <title>The High-quality genome of the commercially important snow crab, Chionoecetes opilio.</title>
        <authorList>
            <person name="Jeong J.-H."/>
            <person name="Ryu S."/>
        </authorList>
    </citation>
    <scope>NUCLEOTIDE SEQUENCE</scope>
    <source>
        <strain evidence="2">MADBK_172401_WGS</strain>
        <tissue evidence="2">Digestive gland</tissue>
    </source>
</reference>
<sequence>MPKAPSGREQRWLKKGGGSSRRGGYQGEGGWVCLSTRQPQYRNSYRLLSSSEKSFGGTPLLNLASPPSLKLTLAAALRSVGVILGPRFSFQAFPGTGALIPHEVPKPENVVTRGSISFLWKEARWVRWREGSSRRKSGGLPRVVQPVPLLLPGKPPSADKEPGTFPHPVGGKAIYVLKFPLFRSPSNDNAGRQGLERSLFSCSPLSRAGWRRGWRPKLVQRPNL</sequence>
<feature type="compositionally biased region" description="Gly residues" evidence="1">
    <location>
        <begin position="15"/>
        <end position="24"/>
    </location>
</feature>
<dbReference type="EMBL" id="JACEEZ010020449">
    <property type="protein sequence ID" value="KAG0714546.1"/>
    <property type="molecule type" value="Genomic_DNA"/>
</dbReference>
<feature type="compositionally biased region" description="Basic and acidic residues" evidence="1">
    <location>
        <begin position="1"/>
        <end position="12"/>
    </location>
</feature>
<proteinExistence type="predicted"/>
<accession>A0A8J4XTR1</accession>
<keyword evidence="3" id="KW-1185">Reference proteome</keyword>
<dbReference type="Proteomes" id="UP000770661">
    <property type="component" value="Unassembled WGS sequence"/>
</dbReference>
<name>A0A8J4XTR1_CHIOP</name>
<dbReference type="AlphaFoldDB" id="A0A8J4XTR1"/>
<evidence type="ECO:0000313" key="3">
    <source>
        <dbReference type="Proteomes" id="UP000770661"/>
    </source>
</evidence>
<comment type="caution">
    <text evidence="2">The sequence shown here is derived from an EMBL/GenBank/DDBJ whole genome shotgun (WGS) entry which is preliminary data.</text>
</comment>
<evidence type="ECO:0000256" key="1">
    <source>
        <dbReference type="SAM" id="MobiDB-lite"/>
    </source>
</evidence>
<gene>
    <name evidence="2" type="ORF">GWK47_013933</name>
</gene>